<reference evidence="2" key="2">
    <citation type="submission" date="2013-04" db="UniProtKB">
        <authorList>
            <consortium name="EnsemblPlants"/>
        </authorList>
    </citation>
    <scope>IDENTIFICATION</scope>
</reference>
<evidence type="ECO:0000313" key="2">
    <source>
        <dbReference type="EnsemblPlants" id="OB04G34660.1"/>
    </source>
</evidence>
<dbReference type="InterPro" id="IPR055357">
    <property type="entry name" value="LRR_At1g61320_AtMIF1"/>
</dbReference>
<dbReference type="Gramene" id="OB04G34660.1">
    <property type="protein sequence ID" value="OB04G34660.1"/>
    <property type="gene ID" value="OB04G34660"/>
</dbReference>
<dbReference type="EnsemblPlants" id="OB04G34660.1">
    <property type="protein sequence ID" value="OB04G34660.1"/>
    <property type="gene ID" value="OB04G34660"/>
</dbReference>
<evidence type="ECO:0000259" key="1">
    <source>
        <dbReference type="Pfam" id="PF23622"/>
    </source>
</evidence>
<dbReference type="AlphaFoldDB" id="J3M241"/>
<dbReference type="Proteomes" id="UP000006038">
    <property type="component" value="Chromosome 4"/>
</dbReference>
<name>J3M241_ORYBR</name>
<feature type="domain" description="At1g61320/AtMIF1 LRR" evidence="1">
    <location>
        <begin position="7"/>
        <end position="127"/>
    </location>
</feature>
<keyword evidence="3" id="KW-1185">Reference proteome</keyword>
<organism evidence="2">
    <name type="scientific">Oryza brachyantha</name>
    <name type="common">malo sina</name>
    <dbReference type="NCBI Taxonomy" id="4533"/>
    <lineage>
        <taxon>Eukaryota</taxon>
        <taxon>Viridiplantae</taxon>
        <taxon>Streptophyta</taxon>
        <taxon>Embryophyta</taxon>
        <taxon>Tracheophyta</taxon>
        <taxon>Spermatophyta</taxon>
        <taxon>Magnoliopsida</taxon>
        <taxon>Liliopsida</taxon>
        <taxon>Poales</taxon>
        <taxon>Poaceae</taxon>
        <taxon>BOP clade</taxon>
        <taxon>Oryzoideae</taxon>
        <taxon>Oryzeae</taxon>
        <taxon>Oryzinae</taxon>
        <taxon>Oryza</taxon>
    </lineage>
</organism>
<dbReference type="PANTHER" id="PTHR34145:SF61">
    <property type="entry name" value="OS07G0161500 PROTEIN"/>
    <property type="match status" value="1"/>
</dbReference>
<dbReference type="InterPro" id="IPR053772">
    <property type="entry name" value="At1g61320/At1g61330-like"/>
</dbReference>
<dbReference type="eggNOG" id="ENOG502RYMX">
    <property type="taxonomic scope" value="Eukaryota"/>
</dbReference>
<proteinExistence type="predicted"/>
<dbReference type="STRING" id="4533.J3M241"/>
<reference evidence="2" key="1">
    <citation type="journal article" date="2013" name="Nat. Commun.">
        <title>Whole-genome sequencing of Oryza brachyantha reveals mechanisms underlying Oryza genome evolution.</title>
        <authorList>
            <person name="Chen J."/>
            <person name="Huang Q."/>
            <person name="Gao D."/>
            <person name="Wang J."/>
            <person name="Lang Y."/>
            <person name="Liu T."/>
            <person name="Li B."/>
            <person name="Bai Z."/>
            <person name="Luis Goicoechea J."/>
            <person name="Liang C."/>
            <person name="Chen C."/>
            <person name="Zhang W."/>
            <person name="Sun S."/>
            <person name="Liao Y."/>
            <person name="Zhang X."/>
            <person name="Yang L."/>
            <person name="Song C."/>
            <person name="Wang M."/>
            <person name="Shi J."/>
            <person name="Liu G."/>
            <person name="Liu J."/>
            <person name="Zhou H."/>
            <person name="Zhou W."/>
            <person name="Yu Q."/>
            <person name="An N."/>
            <person name="Chen Y."/>
            <person name="Cai Q."/>
            <person name="Wang B."/>
            <person name="Liu B."/>
            <person name="Min J."/>
            <person name="Huang Y."/>
            <person name="Wu H."/>
            <person name="Li Z."/>
            <person name="Zhang Y."/>
            <person name="Yin Y."/>
            <person name="Song W."/>
            <person name="Jiang J."/>
            <person name="Jackson S.A."/>
            <person name="Wing R.A."/>
            <person name="Wang J."/>
            <person name="Chen M."/>
        </authorList>
    </citation>
    <scope>NUCLEOTIDE SEQUENCE [LARGE SCALE GENOMIC DNA]</scope>
    <source>
        <strain evidence="2">cv. IRGC 101232</strain>
    </source>
</reference>
<evidence type="ECO:0000313" key="3">
    <source>
        <dbReference type="Proteomes" id="UP000006038"/>
    </source>
</evidence>
<protein>
    <recommendedName>
        <fullName evidence="1">At1g61320/AtMIF1 LRR domain-containing protein</fullName>
    </recommendedName>
</protein>
<accession>J3M241</accession>
<sequence>MLLTRLRRLISLRHLTLDLNISDLPQRKIDVLELAYALKAAPFMEKLELNMVMIGRHRRYCPDDGELRSLASSPHSHLSWVHIGFVGEKDQLELALHILHNAMVLKEMIIDTSSSTESVGVYFLPECVASDGYSVALEFLSKQYRNNIVCILEVDEQ</sequence>
<dbReference type="HOGENOM" id="CLU_1680624_0_0_1"/>
<dbReference type="Pfam" id="PF23622">
    <property type="entry name" value="LRR_At1g61320_AtMIF1"/>
    <property type="match status" value="1"/>
</dbReference>
<dbReference type="PANTHER" id="PTHR34145">
    <property type="entry name" value="OS02G0105600 PROTEIN"/>
    <property type="match status" value="1"/>
</dbReference>
<dbReference type="OMA" id="IVCILEV"/>